<protein>
    <recommendedName>
        <fullName evidence="3">SMI1/KNR4 family protein</fullName>
    </recommendedName>
</protein>
<gene>
    <name evidence="1" type="ORF">BCO9919_06224</name>
</gene>
<dbReference type="EMBL" id="CABWIK020000057">
    <property type="protein sequence ID" value="CAB3974354.1"/>
    <property type="molecule type" value="Genomic_DNA"/>
</dbReference>
<name>A0A6J5JR26_9BURK</name>
<evidence type="ECO:0000313" key="1">
    <source>
        <dbReference type="EMBL" id="CAB3974354.1"/>
    </source>
</evidence>
<proteinExistence type="predicted"/>
<evidence type="ECO:0000313" key="2">
    <source>
        <dbReference type="Proteomes" id="UP000494322"/>
    </source>
</evidence>
<dbReference type="RefSeq" id="WP_175240556.1">
    <property type="nucleotide sequence ID" value="NZ_CABWIK020000057.1"/>
</dbReference>
<sequence>MTEKLTPDNAFPSGIPVPETLQALVAAVNDGTLDSSELGGDFGLYFGPVGNKAAWFARPATPSALYAAEQLAEFGRSGDGSIYAIWKAPSGGFPVVYLDSEGDCYALAGSFDQFLQLLVADDREEDEAAADDFRAWVHGQGLDIPAISSDIIEAAALAYPDFYGWCEEAVEGTLSADTPVPLQPTNTVVEPVNDTSPDTDLWALALAAVGQRIDSPAVQALVGRIGARPLAPATPRNDRSSTVSRSFGIEISASCTVRHRVYWPRRKEGRLWDTYVTRITIEPPYPGPLPEGLDWAMSEAALDALGINEIRGALEIPYWVMPSPRDDLVIEATTSDTDTFARLLLSLPQERDHITASAHYEKEKPLVYVEDAFFAVWCALNGLLRPDKFTQAIIEPLRARQMTPLQFLHGPCERLLWSGDVAPDQRGFVSAYFDGVRVPDAQRWVTDVKTVFGASNHFRDAGDPMTEDRWENFDRIAPYIQRRYTQWRRGDLKAEWKG</sequence>
<reference evidence="1 2" key="1">
    <citation type="submission" date="2020-04" db="EMBL/GenBank/DDBJ databases">
        <authorList>
            <person name="Depoorter E."/>
        </authorList>
    </citation>
    <scope>NUCLEOTIDE SEQUENCE [LARGE SCALE GENOMIC DNA]</scope>
    <source>
        <strain evidence="1 2">BCC0132</strain>
    </source>
</reference>
<accession>A0A6J5JR26</accession>
<organism evidence="1 2">
    <name type="scientific">Burkholderia cenocepacia</name>
    <dbReference type="NCBI Taxonomy" id="95486"/>
    <lineage>
        <taxon>Bacteria</taxon>
        <taxon>Pseudomonadati</taxon>
        <taxon>Pseudomonadota</taxon>
        <taxon>Betaproteobacteria</taxon>
        <taxon>Burkholderiales</taxon>
        <taxon>Burkholderiaceae</taxon>
        <taxon>Burkholderia</taxon>
        <taxon>Burkholderia cepacia complex</taxon>
    </lineage>
</organism>
<evidence type="ECO:0008006" key="3">
    <source>
        <dbReference type="Google" id="ProtNLM"/>
    </source>
</evidence>
<dbReference type="AlphaFoldDB" id="A0A6J5JR26"/>
<dbReference type="Proteomes" id="UP000494322">
    <property type="component" value="Unassembled WGS sequence"/>
</dbReference>